<comment type="catalytic activity">
    <reaction evidence="3">
        <text>[protein]-peptidylproline (omega=180) = [protein]-peptidylproline (omega=0)</text>
        <dbReference type="Rhea" id="RHEA:16237"/>
        <dbReference type="Rhea" id="RHEA-COMP:10747"/>
        <dbReference type="Rhea" id="RHEA-COMP:10748"/>
        <dbReference type="ChEBI" id="CHEBI:83833"/>
        <dbReference type="ChEBI" id="CHEBI:83834"/>
        <dbReference type="EC" id="5.2.1.8"/>
    </reaction>
</comment>
<evidence type="ECO:0000313" key="7">
    <source>
        <dbReference type="Proteomes" id="UP000659697"/>
    </source>
</evidence>
<dbReference type="PRINTS" id="PR00153">
    <property type="entry name" value="CSAPPISMRASE"/>
</dbReference>
<comment type="function">
    <text evidence="3">PPIases accelerate the folding of proteins. It catalyzes the cis-trans isomerization of proline imidic peptide bonds in oligopeptides.</text>
</comment>
<dbReference type="Proteomes" id="UP000659697">
    <property type="component" value="Unassembled WGS sequence"/>
</dbReference>
<dbReference type="PROSITE" id="PS50072">
    <property type="entry name" value="CSA_PPIASE_2"/>
    <property type="match status" value="1"/>
</dbReference>
<dbReference type="PANTHER" id="PTHR43246">
    <property type="entry name" value="PEPTIDYL-PROLYL CIS-TRANS ISOMERASE CYP38, CHLOROPLASTIC"/>
    <property type="match status" value="1"/>
</dbReference>
<organism evidence="6 7">
    <name type="scientific">Alishewanella longhuensis</name>
    <dbReference type="NCBI Taxonomy" id="1091037"/>
    <lineage>
        <taxon>Bacteria</taxon>
        <taxon>Pseudomonadati</taxon>
        <taxon>Pseudomonadota</taxon>
        <taxon>Gammaproteobacteria</taxon>
        <taxon>Alteromonadales</taxon>
        <taxon>Alteromonadaceae</taxon>
        <taxon>Alishewanella</taxon>
    </lineage>
</organism>
<keyword evidence="1 3" id="KW-0697">Rotamase</keyword>
<dbReference type="EC" id="5.2.1.8" evidence="3"/>
<comment type="caution">
    <text evidence="6">The sequence shown here is derived from an EMBL/GenBank/DDBJ whole genome shotgun (WGS) entry which is preliminary data.</text>
</comment>
<dbReference type="InterPro" id="IPR020008">
    <property type="entry name" value="GlyGly_CTERM"/>
</dbReference>
<feature type="signal peptide" evidence="3">
    <location>
        <begin position="1"/>
        <end position="45"/>
    </location>
</feature>
<evidence type="ECO:0000256" key="2">
    <source>
        <dbReference type="ARBA" id="ARBA00023235"/>
    </source>
</evidence>
<comment type="similarity">
    <text evidence="3">Belongs to the cyclophilin-type PPIase family.</text>
</comment>
<evidence type="ECO:0000256" key="1">
    <source>
        <dbReference type="ARBA" id="ARBA00023110"/>
    </source>
</evidence>
<evidence type="ECO:0000313" key="6">
    <source>
        <dbReference type="EMBL" id="GHG59160.1"/>
    </source>
</evidence>
<evidence type="ECO:0000259" key="5">
    <source>
        <dbReference type="PROSITE" id="PS50072"/>
    </source>
</evidence>
<reference evidence="7" key="1">
    <citation type="journal article" date="2019" name="Int. J. Syst. Evol. Microbiol.">
        <title>The Global Catalogue of Microorganisms (GCM) 10K type strain sequencing project: providing services to taxonomists for standard genome sequencing and annotation.</title>
        <authorList>
            <consortium name="The Broad Institute Genomics Platform"/>
            <consortium name="The Broad Institute Genome Sequencing Center for Infectious Disease"/>
            <person name="Wu L."/>
            <person name="Ma J."/>
        </authorList>
    </citation>
    <scope>NUCLEOTIDE SEQUENCE [LARGE SCALE GENOMIC DNA]</scope>
    <source>
        <strain evidence="7">CGMCC 1.7003</strain>
    </source>
</reference>
<feature type="region of interest" description="Disordered" evidence="4">
    <location>
        <begin position="238"/>
        <end position="260"/>
    </location>
</feature>
<sequence>MVEALFVVAYPKRIRCKMEPGMKTKKSLLCALAMMGATLSLSVQATIVEFKTSLGTFEVNLFDETTPETVANFLKYVEAESYHNSVIHRLEPDFVIQGGGFSYTGQLPLKAIAALPAVKNEPKWSNRRGTIAMAKIGGLPDSATNQWFFNIKDNHTGATGLDAQNGGFTVFGQVSAQGLEILDEIAKLKRFNMGGAATSIPLRNYTTADANVGKVVTDDNFVMVESVTVVDARPDTAAGLSPIANTTPPAPGEGSDSGSSSGSVNWLVLLLLPLALLRRKWAKAAF</sequence>
<name>A0ABQ3L1P3_9ALTE</name>
<dbReference type="InterPro" id="IPR044665">
    <property type="entry name" value="E_coli_cyclophilin_A-like"/>
</dbReference>
<dbReference type="EMBL" id="BNAO01000001">
    <property type="protein sequence ID" value="GHG59160.1"/>
    <property type="molecule type" value="Genomic_DNA"/>
</dbReference>
<dbReference type="Pfam" id="PF00160">
    <property type="entry name" value="Pro_isomerase"/>
    <property type="match status" value="1"/>
</dbReference>
<dbReference type="SUPFAM" id="SSF50891">
    <property type="entry name" value="Cyclophilin-like"/>
    <property type="match status" value="1"/>
</dbReference>
<dbReference type="InterPro" id="IPR029000">
    <property type="entry name" value="Cyclophilin-like_dom_sf"/>
</dbReference>
<dbReference type="InterPro" id="IPR002130">
    <property type="entry name" value="Cyclophilin-type_PPIase_dom"/>
</dbReference>
<evidence type="ECO:0000256" key="4">
    <source>
        <dbReference type="SAM" id="MobiDB-lite"/>
    </source>
</evidence>
<evidence type="ECO:0000256" key="3">
    <source>
        <dbReference type="RuleBase" id="RU363019"/>
    </source>
</evidence>
<keyword evidence="3" id="KW-0732">Signal</keyword>
<dbReference type="NCBIfam" id="TIGR03501">
    <property type="entry name" value="GlyGly_CTERM"/>
    <property type="match status" value="1"/>
</dbReference>
<dbReference type="Gene3D" id="2.40.100.10">
    <property type="entry name" value="Cyclophilin-like"/>
    <property type="match status" value="1"/>
</dbReference>
<accession>A0ABQ3L1P3</accession>
<protein>
    <recommendedName>
        <fullName evidence="3">Peptidyl-prolyl cis-trans isomerase</fullName>
        <shortName evidence="3">PPIase</shortName>
        <ecNumber evidence="3">5.2.1.8</ecNumber>
    </recommendedName>
</protein>
<keyword evidence="2 3" id="KW-0413">Isomerase</keyword>
<feature type="domain" description="PPIase cyclophilin-type" evidence="5">
    <location>
        <begin position="44"/>
        <end position="212"/>
    </location>
</feature>
<proteinExistence type="inferred from homology"/>
<gene>
    <name evidence="6" type="ORF">GCM10010919_01470</name>
</gene>
<keyword evidence="7" id="KW-1185">Reference proteome</keyword>
<feature type="chain" id="PRO_5044966131" description="Peptidyl-prolyl cis-trans isomerase" evidence="3">
    <location>
        <begin position="46"/>
        <end position="286"/>
    </location>
</feature>